<proteinExistence type="predicted"/>
<gene>
    <name evidence="1" type="ORF">SETTUDRAFT_27834</name>
</gene>
<dbReference type="HOGENOM" id="CLU_3051904_0_0_1"/>
<organism evidence="1 2">
    <name type="scientific">Exserohilum turcicum (strain 28A)</name>
    <name type="common">Northern leaf blight fungus</name>
    <name type="synonym">Setosphaeria turcica</name>
    <dbReference type="NCBI Taxonomy" id="671987"/>
    <lineage>
        <taxon>Eukaryota</taxon>
        <taxon>Fungi</taxon>
        <taxon>Dikarya</taxon>
        <taxon>Ascomycota</taxon>
        <taxon>Pezizomycotina</taxon>
        <taxon>Dothideomycetes</taxon>
        <taxon>Pleosporomycetidae</taxon>
        <taxon>Pleosporales</taxon>
        <taxon>Pleosporineae</taxon>
        <taxon>Pleosporaceae</taxon>
        <taxon>Exserohilum</taxon>
    </lineage>
</organism>
<dbReference type="EMBL" id="KB908559">
    <property type="protein sequence ID" value="EOA87897.1"/>
    <property type="molecule type" value="Genomic_DNA"/>
</dbReference>
<protein>
    <submittedName>
        <fullName evidence="1">Uncharacterized protein</fullName>
    </submittedName>
</protein>
<evidence type="ECO:0000313" key="1">
    <source>
        <dbReference type="EMBL" id="EOA87897.1"/>
    </source>
</evidence>
<name>R0KIM5_EXST2</name>
<evidence type="ECO:0000313" key="2">
    <source>
        <dbReference type="Proteomes" id="UP000016935"/>
    </source>
</evidence>
<reference evidence="1 2" key="2">
    <citation type="journal article" date="2013" name="PLoS Genet.">
        <title>Comparative genome structure, secondary metabolite, and effector coding capacity across Cochliobolus pathogens.</title>
        <authorList>
            <person name="Condon B.J."/>
            <person name="Leng Y."/>
            <person name="Wu D."/>
            <person name="Bushley K.E."/>
            <person name="Ohm R.A."/>
            <person name="Otillar R."/>
            <person name="Martin J."/>
            <person name="Schackwitz W."/>
            <person name="Grimwood J."/>
            <person name="MohdZainudin N."/>
            <person name="Xue C."/>
            <person name="Wang R."/>
            <person name="Manning V.A."/>
            <person name="Dhillon B."/>
            <person name="Tu Z.J."/>
            <person name="Steffenson B.J."/>
            <person name="Salamov A."/>
            <person name="Sun H."/>
            <person name="Lowry S."/>
            <person name="LaButti K."/>
            <person name="Han J."/>
            <person name="Copeland A."/>
            <person name="Lindquist E."/>
            <person name="Barry K."/>
            <person name="Schmutz J."/>
            <person name="Baker S.E."/>
            <person name="Ciuffetti L.M."/>
            <person name="Grigoriev I.V."/>
            <person name="Zhong S."/>
            <person name="Turgeon B.G."/>
        </authorList>
    </citation>
    <scope>NUCLEOTIDE SEQUENCE [LARGE SCALE GENOMIC DNA]</scope>
    <source>
        <strain evidence="2">28A</strain>
    </source>
</reference>
<dbReference type="Proteomes" id="UP000016935">
    <property type="component" value="Unassembled WGS sequence"/>
</dbReference>
<reference evidence="1 2" key="1">
    <citation type="journal article" date="2012" name="PLoS Pathog.">
        <title>Diverse lifestyles and strategies of plant pathogenesis encoded in the genomes of eighteen Dothideomycetes fungi.</title>
        <authorList>
            <person name="Ohm R.A."/>
            <person name="Feau N."/>
            <person name="Henrissat B."/>
            <person name="Schoch C.L."/>
            <person name="Horwitz B.A."/>
            <person name="Barry K.W."/>
            <person name="Condon B.J."/>
            <person name="Copeland A.C."/>
            <person name="Dhillon B."/>
            <person name="Glaser F."/>
            <person name="Hesse C.N."/>
            <person name="Kosti I."/>
            <person name="LaButti K."/>
            <person name="Lindquist E.A."/>
            <person name="Lucas S."/>
            <person name="Salamov A.A."/>
            <person name="Bradshaw R.E."/>
            <person name="Ciuffetti L."/>
            <person name="Hamelin R.C."/>
            <person name="Kema G.H.J."/>
            <person name="Lawrence C."/>
            <person name="Scott J.A."/>
            <person name="Spatafora J.W."/>
            <person name="Turgeon B.G."/>
            <person name="de Wit P.J.G.M."/>
            <person name="Zhong S."/>
            <person name="Goodwin S.B."/>
            <person name="Grigoriev I.V."/>
        </authorList>
    </citation>
    <scope>NUCLEOTIDE SEQUENCE [LARGE SCALE GENOMIC DNA]</scope>
    <source>
        <strain evidence="2">28A</strain>
    </source>
</reference>
<dbReference type="AlphaFoldDB" id="R0KIM5"/>
<keyword evidence="2" id="KW-1185">Reference proteome</keyword>
<accession>R0KIM5</accession>
<dbReference type="RefSeq" id="XP_008024352.1">
    <property type="nucleotide sequence ID" value="XM_008026161.1"/>
</dbReference>
<sequence length="54" mass="5561">MASGSSNGENVEIVPAEASKDLAIAQGLPPMYTPVTEQGCPESFNELHLASSGQ</sequence>
<dbReference type="GeneID" id="19403177"/>